<reference evidence="2 3" key="1">
    <citation type="journal article" date="2012" name="Genome Biol.">
        <title>Genome and low-iron response of an oceanic diatom adapted to chronic iron limitation.</title>
        <authorList>
            <person name="Lommer M."/>
            <person name="Specht M."/>
            <person name="Roy A.S."/>
            <person name="Kraemer L."/>
            <person name="Andreson R."/>
            <person name="Gutowska M.A."/>
            <person name="Wolf J."/>
            <person name="Bergner S.V."/>
            <person name="Schilhabel M.B."/>
            <person name="Klostermeier U.C."/>
            <person name="Beiko R.G."/>
            <person name="Rosenstiel P."/>
            <person name="Hippler M."/>
            <person name="Laroche J."/>
        </authorList>
    </citation>
    <scope>NUCLEOTIDE SEQUENCE [LARGE SCALE GENOMIC DNA]</scope>
    <source>
        <strain evidence="2 3">CCMP1005</strain>
    </source>
</reference>
<feature type="region of interest" description="Disordered" evidence="1">
    <location>
        <begin position="285"/>
        <end position="313"/>
    </location>
</feature>
<sequence length="325" mass="36159">MSEATLNPEVCADLPRWMLKNGATAKFINVAERALKHLPLHIEKGGKVHAPLPYTPYQYVFVDPGDKLGENGKPNYNGNTLANFTKVCKYYSADGAGRSAEEDKHYGELFEGCFGHRATTANIEMAFECKLLISPEDLPTKSAPTSKKEPPVKRAPAKKKKQSRQGKTSLKLITKPFFSWAKRLMTTVRDAFTKDSIDRNPHDCFARSEKSVMSDKALRSDFILICQKHSEVESLDSINKAYEIIVPKVCHARFGSVFRQWKAENVIKHENVALRTKLKAGADKKRKSAESATVTPGLATAKKARNKEAESDVAEADVNIENMAC</sequence>
<protein>
    <submittedName>
        <fullName evidence="2">Uncharacterized protein</fullName>
    </submittedName>
</protein>
<gene>
    <name evidence="2" type="ORF">THAOC_24600</name>
</gene>
<feature type="compositionally biased region" description="Basic residues" evidence="1">
    <location>
        <begin position="155"/>
        <end position="164"/>
    </location>
</feature>
<proteinExistence type="predicted"/>
<dbReference type="EMBL" id="AGNL01033541">
    <property type="protein sequence ID" value="EJK55645.1"/>
    <property type="molecule type" value="Genomic_DNA"/>
</dbReference>
<evidence type="ECO:0000313" key="3">
    <source>
        <dbReference type="Proteomes" id="UP000266841"/>
    </source>
</evidence>
<organism evidence="2 3">
    <name type="scientific">Thalassiosira oceanica</name>
    <name type="common">Marine diatom</name>
    <dbReference type="NCBI Taxonomy" id="159749"/>
    <lineage>
        <taxon>Eukaryota</taxon>
        <taxon>Sar</taxon>
        <taxon>Stramenopiles</taxon>
        <taxon>Ochrophyta</taxon>
        <taxon>Bacillariophyta</taxon>
        <taxon>Coscinodiscophyceae</taxon>
        <taxon>Thalassiosirophycidae</taxon>
        <taxon>Thalassiosirales</taxon>
        <taxon>Thalassiosiraceae</taxon>
        <taxon>Thalassiosira</taxon>
    </lineage>
</organism>
<comment type="caution">
    <text evidence="2">The sequence shown here is derived from an EMBL/GenBank/DDBJ whole genome shotgun (WGS) entry which is preliminary data.</text>
</comment>
<name>K0RRK9_THAOC</name>
<keyword evidence="3" id="KW-1185">Reference proteome</keyword>
<accession>K0RRK9</accession>
<evidence type="ECO:0000313" key="2">
    <source>
        <dbReference type="EMBL" id="EJK55645.1"/>
    </source>
</evidence>
<dbReference type="AlphaFoldDB" id="K0RRK9"/>
<dbReference type="Proteomes" id="UP000266841">
    <property type="component" value="Unassembled WGS sequence"/>
</dbReference>
<evidence type="ECO:0000256" key="1">
    <source>
        <dbReference type="SAM" id="MobiDB-lite"/>
    </source>
</evidence>
<feature type="region of interest" description="Disordered" evidence="1">
    <location>
        <begin position="139"/>
        <end position="168"/>
    </location>
</feature>